<keyword evidence="9" id="KW-0156">Chromatin regulator</keyword>
<dbReference type="PRINTS" id="PR01270">
    <property type="entry name" value="HDASUPER"/>
</dbReference>
<dbReference type="PANTHER" id="PTHR10625">
    <property type="entry name" value="HISTONE DEACETYLASE HDAC1-RELATED"/>
    <property type="match status" value="1"/>
</dbReference>
<evidence type="ECO:0000256" key="13">
    <source>
        <dbReference type="ARBA" id="ARBA00049416"/>
    </source>
</evidence>
<dbReference type="GO" id="GO:0050793">
    <property type="term" value="P:regulation of developmental process"/>
    <property type="evidence" value="ECO:0007669"/>
    <property type="project" value="UniProtKB-ARBA"/>
</dbReference>
<dbReference type="InterPro" id="IPR037138">
    <property type="entry name" value="His_deacetylse_dom_sf"/>
</dbReference>
<evidence type="ECO:0000256" key="11">
    <source>
        <dbReference type="ARBA" id="ARBA00023163"/>
    </source>
</evidence>
<dbReference type="EC" id="3.5.1.98" evidence="4"/>
<evidence type="ECO:0000256" key="4">
    <source>
        <dbReference type="ARBA" id="ARBA00012111"/>
    </source>
</evidence>
<evidence type="ECO:0000313" key="16">
    <source>
        <dbReference type="EMBL" id="CAD5335493.1"/>
    </source>
</evidence>
<keyword evidence="10" id="KW-0805">Transcription regulation</keyword>
<dbReference type="Gene3D" id="3.40.800.20">
    <property type="entry name" value="Histone deacetylase domain"/>
    <property type="match status" value="2"/>
</dbReference>
<keyword evidence="5" id="KW-0678">Repressor</keyword>
<evidence type="ECO:0000256" key="14">
    <source>
        <dbReference type="SAM" id="Coils"/>
    </source>
</evidence>
<evidence type="ECO:0000256" key="9">
    <source>
        <dbReference type="ARBA" id="ARBA00022853"/>
    </source>
</evidence>
<comment type="catalytic activity">
    <reaction evidence="13">
        <text>N(6)-acetyl-L-lysyl-[histone] + H2O = L-lysyl-[histone] + acetate</text>
        <dbReference type="Rhea" id="RHEA:58196"/>
        <dbReference type="Rhea" id="RHEA-COMP:9845"/>
        <dbReference type="Rhea" id="RHEA-COMP:11338"/>
        <dbReference type="ChEBI" id="CHEBI:15377"/>
        <dbReference type="ChEBI" id="CHEBI:29969"/>
        <dbReference type="ChEBI" id="CHEBI:30089"/>
        <dbReference type="ChEBI" id="CHEBI:61930"/>
        <dbReference type="EC" id="3.5.1.98"/>
    </reaction>
    <physiologicalReaction direction="left-to-right" evidence="13">
        <dbReference type="Rhea" id="RHEA:58197"/>
    </physiologicalReaction>
</comment>
<dbReference type="Proteomes" id="UP000516314">
    <property type="component" value="Chromosome 5"/>
</dbReference>
<comment type="cofactor">
    <cofactor evidence="1">
        <name>Zn(2+)</name>
        <dbReference type="ChEBI" id="CHEBI:29105"/>
    </cofactor>
</comment>
<evidence type="ECO:0000256" key="5">
    <source>
        <dbReference type="ARBA" id="ARBA00022491"/>
    </source>
</evidence>
<feature type="coiled-coil region" evidence="14">
    <location>
        <begin position="454"/>
        <end position="608"/>
    </location>
</feature>
<evidence type="ECO:0000256" key="6">
    <source>
        <dbReference type="ARBA" id="ARBA00022723"/>
    </source>
</evidence>
<proteinExistence type="inferred from homology"/>
<keyword evidence="8" id="KW-0862">Zinc</keyword>
<sequence length="1336" mass="148613">MLLKFEASSELRLVDPSVSLTVLRKIRLSHLPDMTMTSESSGKKCGEGDGKVAGKSQRKVGLVYDETMCKHDTPNGKVDVECPDRIRVIWEKLQLAGVTQRCVVLGGSKAEDKHLKLVHTKKHVNLVKSISTKKKDSRRNKIASQLDSIYLNGGSSEAAYLAAGSVVKVAEKVAEGELDCGFAIVRPPGHHAESDEAMGFCLFNNVAVAASFLLNERPDLDVKKILIVDWDIHHGNGTQKMFWKDSRVLIFSVHRHDHGSFYPFGDDGDFNMVGEGPGEGFNINVPWEQGGCGDADYLAVWNHILIPVTKEFKPDIILLSAGFDAAIGDPLGGCCVTPYGYSVMLKKLMEFAHGKIVLALEGGYNLESLGKSSLACVQVLLEDKQIHGSSETYPLESTRRVIQAVRERLCTYWPSLDASMASNENLKNPSAERNSADALLREVEELKSLMAARDGELEARRKELKAKNKELEANEKELEAGLMLIRAREDVICGLHAKIESLQQERDEAVAKAERIDKELQEDRARSQEFKEDTEFCLSTLRREKELAIMAKNKDLEAKEKELEARLMLVHAREDKIHAKIERLQQERDEAVAKAERIDKELQEDRSRSRVGNGSFAFSQEFYEDMDLDELEPLSPEFNEDMDSEELEPFQVIKKNMERSHKKFIKDMECIKFIAIMAMAGESSGKKIGDCDGKVAGNRQRKVGLIYDETMCKHDTPDGEDHPECPDRIRVIWEKLQLAGVSQRCVVLGSSKAEDKHLQLVHTKDHVNLVKSISTKQKDYRRNRIASQLNSIYLNGGSSEAAYLAAGSVVKLAEKVAEGELDCGFAIVRPPGHHAEADEAMGFCLFNNVAVAASFLLNERPDLGVKKILIVDWDVHHGNGTQKMFWKDPRVLFFSVHRHEYGGFYPAGDDGDYNMVGEGPGEGFNINVPWDQGRCGDADYLAAWDHILIPVAREFNPDVIFLSAGFDAAINDPLGGCCVTPYGYSVMLKKLMEFAQGKIVLALEGGYNLDSIAKSSLACVQVLLEDKQIQGPPEAYPFESTWRAIQAVRKRLCTYWPSLADELSWKLINQKTPTPIILISSSDSETEDDAQGLLDQMSKLSIENPQGTLLENHQVEPASTSWRADLAKVDVWYASFGSNMWKPRFLCYIQGGQVDGLKKVCVGSMDKSPPKETVWETFPHRLFFGRESSVGWGVGGVAFTNPLANLIDQTHMCLYRITLEQFNDVLSQENGLNVDSDSPVFDLAALQLVDNKGSILEAPLNSWYGNVVCLGKERDIPILTMTCTLSAVEKFKSGEIPIRPPAKAYANTLIRGLVEGGRLSKEEAEAYIDKAVSKPL</sequence>
<keyword evidence="7" id="KW-0378">Hydrolase</keyword>
<dbReference type="Gene3D" id="3.10.490.10">
    <property type="entry name" value="Gamma-glutamyl cyclotransferase-like"/>
    <property type="match status" value="1"/>
</dbReference>
<evidence type="ECO:0000256" key="8">
    <source>
        <dbReference type="ARBA" id="ARBA00022833"/>
    </source>
</evidence>
<comment type="subcellular location">
    <subcellularLocation>
        <location evidence="2">Nucleus</location>
    </subcellularLocation>
</comment>
<evidence type="ECO:0000256" key="7">
    <source>
        <dbReference type="ARBA" id="ARBA00022801"/>
    </source>
</evidence>
<dbReference type="SUPFAM" id="SSF52768">
    <property type="entry name" value="Arginase/deacetylase"/>
    <property type="match status" value="2"/>
</dbReference>
<organism evidence="16 17">
    <name type="scientific">Arabidopsis thaliana</name>
    <name type="common">Mouse-ear cress</name>
    <dbReference type="NCBI Taxonomy" id="3702"/>
    <lineage>
        <taxon>Eukaryota</taxon>
        <taxon>Viridiplantae</taxon>
        <taxon>Streptophyta</taxon>
        <taxon>Embryophyta</taxon>
        <taxon>Tracheophyta</taxon>
        <taxon>Spermatophyta</taxon>
        <taxon>Magnoliopsida</taxon>
        <taxon>eudicotyledons</taxon>
        <taxon>Gunneridae</taxon>
        <taxon>Pentapetalae</taxon>
        <taxon>rosids</taxon>
        <taxon>malvids</taxon>
        <taxon>Brassicales</taxon>
        <taxon>Brassicaceae</taxon>
        <taxon>Camelineae</taxon>
        <taxon>Arabidopsis</taxon>
    </lineage>
</organism>
<evidence type="ECO:0000256" key="2">
    <source>
        <dbReference type="ARBA" id="ARBA00004123"/>
    </source>
</evidence>
<feature type="domain" description="Histone deacetylase" evidence="15">
    <location>
        <begin position="80"/>
        <end position="379"/>
    </location>
</feature>
<evidence type="ECO:0000256" key="10">
    <source>
        <dbReference type="ARBA" id="ARBA00023015"/>
    </source>
</evidence>
<dbReference type="InterPro" id="IPR000286">
    <property type="entry name" value="HDACs"/>
</dbReference>
<dbReference type="InterPro" id="IPR023696">
    <property type="entry name" value="Ureohydrolase_dom_sf"/>
</dbReference>
<keyword evidence="11" id="KW-0804">Transcription</keyword>
<keyword evidence="12" id="KW-0539">Nucleus</keyword>
<evidence type="ECO:0000313" key="17">
    <source>
        <dbReference type="Proteomes" id="UP000516314"/>
    </source>
</evidence>
<dbReference type="GO" id="GO:0005634">
    <property type="term" value="C:nucleus"/>
    <property type="evidence" value="ECO:0007669"/>
    <property type="project" value="UniProtKB-SubCell"/>
</dbReference>
<keyword evidence="14" id="KW-0175">Coiled coil</keyword>
<dbReference type="GO" id="GO:0046872">
    <property type="term" value="F:metal ion binding"/>
    <property type="evidence" value="ECO:0007669"/>
    <property type="project" value="UniProtKB-KW"/>
</dbReference>
<feature type="domain" description="Histone deacetylase" evidence="15">
    <location>
        <begin position="722"/>
        <end position="1022"/>
    </location>
</feature>
<protein>
    <recommendedName>
        <fullName evidence="4">histone deacetylase</fullName>
        <ecNumber evidence="4">3.5.1.98</ecNumber>
    </recommendedName>
</protein>
<gene>
    <name evidence="16" type="ORF">AT9943_LOCUS22738</name>
</gene>
<dbReference type="GO" id="GO:0141221">
    <property type="term" value="F:histone deacetylase activity, hydrolytic mechanism"/>
    <property type="evidence" value="ECO:0007669"/>
    <property type="project" value="UniProtKB-EC"/>
</dbReference>
<dbReference type="InterPro" id="IPR023801">
    <property type="entry name" value="His_deacetylse_dom"/>
</dbReference>
<reference evidence="16 17" key="1">
    <citation type="submission" date="2020-09" db="EMBL/GenBank/DDBJ databases">
        <authorList>
            <person name="Ashkenazy H."/>
        </authorList>
    </citation>
    <scope>NUCLEOTIDE SEQUENCE [LARGE SCALE GENOMIC DNA]</scope>
    <source>
        <strain evidence="17">cv. Cdm-0</strain>
    </source>
</reference>
<dbReference type="PANTHER" id="PTHR10625:SF25">
    <property type="entry name" value="HISTONE DEACETYLASE 18-RELATED"/>
    <property type="match status" value="1"/>
</dbReference>
<evidence type="ECO:0000259" key="15">
    <source>
        <dbReference type="Pfam" id="PF00850"/>
    </source>
</evidence>
<dbReference type="Pfam" id="PF00850">
    <property type="entry name" value="Hist_deacetyl"/>
    <property type="match status" value="2"/>
</dbReference>
<dbReference type="GO" id="GO:0005737">
    <property type="term" value="C:cytoplasm"/>
    <property type="evidence" value="ECO:0007669"/>
    <property type="project" value="UniProtKB-ARBA"/>
</dbReference>
<evidence type="ECO:0000256" key="1">
    <source>
        <dbReference type="ARBA" id="ARBA00001947"/>
    </source>
</evidence>
<name>A0A7G2FHU6_ARATH</name>
<dbReference type="EMBL" id="LR881470">
    <property type="protein sequence ID" value="CAD5335493.1"/>
    <property type="molecule type" value="Genomic_DNA"/>
</dbReference>
<dbReference type="FunFam" id="3.40.800.20:FF:000014">
    <property type="entry name" value="Histone deacetylase 15"/>
    <property type="match status" value="2"/>
</dbReference>
<keyword evidence="6" id="KW-0479">Metal-binding</keyword>
<comment type="similarity">
    <text evidence="3">Belongs to the histone deacetylase family. HD type 2 subfamily.</text>
</comment>
<evidence type="ECO:0000256" key="12">
    <source>
        <dbReference type="ARBA" id="ARBA00023242"/>
    </source>
</evidence>
<evidence type="ECO:0000256" key="3">
    <source>
        <dbReference type="ARBA" id="ARBA00007738"/>
    </source>
</evidence>
<accession>A0A7G2FHU6</accession>